<proteinExistence type="evidence at transcript level"/>
<feature type="region of interest" description="Disordered" evidence="1">
    <location>
        <begin position="216"/>
        <end position="249"/>
    </location>
</feature>
<name>A0A6F9DHV6_9ASCI</name>
<evidence type="ECO:0000313" key="2">
    <source>
        <dbReference type="EMBL" id="CAB3262781.1"/>
    </source>
</evidence>
<gene>
    <name evidence="2" type="primary">LOC100183247</name>
</gene>
<feature type="region of interest" description="Disordered" evidence="1">
    <location>
        <begin position="305"/>
        <end position="336"/>
    </location>
</feature>
<feature type="compositionally biased region" description="Basic residues" evidence="1">
    <location>
        <begin position="219"/>
        <end position="229"/>
    </location>
</feature>
<dbReference type="EMBL" id="LR786919">
    <property type="protein sequence ID" value="CAB3262781.1"/>
    <property type="molecule type" value="mRNA"/>
</dbReference>
<organism evidence="2">
    <name type="scientific">Phallusia mammillata</name>
    <dbReference type="NCBI Taxonomy" id="59560"/>
    <lineage>
        <taxon>Eukaryota</taxon>
        <taxon>Metazoa</taxon>
        <taxon>Chordata</taxon>
        <taxon>Tunicata</taxon>
        <taxon>Ascidiacea</taxon>
        <taxon>Phlebobranchia</taxon>
        <taxon>Ascidiidae</taxon>
        <taxon>Phallusia</taxon>
    </lineage>
</organism>
<accession>A0A6F9DHV6</accession>
<evidence type="ECO:0000256" key="1">
    <source>
        <dbReference type="SAM" id="MobiDB-lite"/>
    </source>
</evidence>
<sequence length="460" mass="52833">MRIDKFVPENKRTGVSVYYDDYKQRSSPVCTRSQPTSVHRKNRPHPSKDFLEPRQVPDHNAELQKRVRQAVRNYLHEIYNPADNNSTTEFRQPPLFRPPSGVEDLGRTVYRPRSPTPLRQRAQYSTYYPINRTPAATPVCVTGYGYAVKPSTAVKAEVSPPAHLQGESKRDRSVRIDQEIKGRTRLTTPINQRQTWQDSKITEVKDTQKPHWVCDPQKQARKAPTKKRILSAPPGTNGYTHYPQHTKPPNMETNDMTSRLEDWAQHASNYEKQVVFNMLKQVTPRPNDTPETPDTHQFARARSVPPASYPAPHNVTQAGSNGYGTKKKRNVSSAPVKKMAGLVSSSTQHPLRDQRMYRLKGQDARIDPSPKEERNLNVYMDKMRSTSYPVSKSDKKYVIVPMHSYQARKSSGAEDYQCKVSFFQSVRSPFKSHFVIHPDFTSETVNHRKPVSHTISHFRY</sequence>
<protein>
    <submittedName>
        <fullName evidence="2">Uncharacterized protein LOC100183247</fullName>
    </submittedName>
</protein>
<feature type="region of interest" description="Disordered" evidence="1">
    <location>
        <begin position="83"/>
        <end position="114"/>
    </location>
</feature>
<reference evidence="2" key="1">
    <citation type="submission" date="2020-04" db="EMBL/GenBank/DDBJ databases">
        <authorList>
            <person name="Neveu A P."/>
        </authorList>
    </citation>
    <scope>NUCLEOTIDE SEQUENCE</scope>
    <source>
        <tissue evidence="2">Whole embryo</tissue>
    </source>
</reference>
<feature type="region of interest" description="Disordered" evidence="1">
    <location>
        <begin position="23"/>
        <end position="53"/>
    </location>
</feature>
<feature type="compositionally biased region" description="Polar residues" evidence="1">
    <location>
        <begin position="25"/>
        <end position="37"/>
    </location>
</feature>
<dbReference type="AlphaFoldDB" id="A0A6F9DHV6"/>